<evidence type="ECO:0000256" key="2">
    <source>
        <dbReference type="ARBA" id="ARBA00005745"/>
    </source>
</evidence>
<sequence length="404" mass="45648">MKFNYQARTKEGDIQAGAVEAASREAALKVLQDYSLIVTYLEKAGQEPFYSRRLKIFERVSRKDLVLFSRELSTMFKSEVSLIESLRAIAEETKNPSFKEKILKIGEEVEGGSSLSDALTTFPDLFTSFYVNLVKSGEVSGQLSEVLEYLADHLEREYALLQRILAMTIYPLFILITFTGVLLVMTIFVIPKLISVLVAESQELPLLTKIVVGFTETVRKFIILIILGIGTLVFSLRRYRKTPEGKKQFDYLFLKIPLIGPLFKMIYLSRFAENLSTLISGGLPIAKALEITSEVVNNRRYQEIIIEAREEVRRGETVSRTLKKYPDFFPPFFSQMVLVGEKTGRLSETLLDIVNFYQKEIERGAEVLLSLMEPLLIIILGGAVGILIAAILLPLYQMGSTPIQ</sequence>
<dbReference type="InterPro" id="IPR018076">
    <property type="entry name" value="T2SS_GspF_dom"/>
</dbReference>
<comment type="similarity">
    <text evidence="2">Belongs to the GSP F family.</text>
</comment>
<evidence type="ECO:0000256" key="4">
    <source>
        <dbReference type="ARBA" id="ARBA00022519"/>
    </source>
</evidence>
<keyword evidence="7 8" id="KW-0472">Membrane</keyword>
<dbReference type="PANTHER" id="PTHR30012:SF0">
    <property type="entry name" value="TYPE II SECRETION SYSTEM PROTEIN F-RELATED"/>
    <property type="match status" value="1"/>
</dbReference>
<evidence type="ECO:0000256" key="1">
    <source>
        <dbReference type="ARBA" id="ARBA00004429"/>
    </source>
</evidence>
<dbReference type="Gene3D" id="1.20.81.30">
    <property type="entry name" value="Type II secretion system (T2SS), domain F"/>
    <property type="match status" value="2"/>
</dbReference>
<evidence type="ECO:0000256" key="8">
    <source>
        <dbReference type="SAM" id="Phobius"/>
    </source>
</evidence>
<comment type="caution">
    <text evidence="10">The sequence shown here is derived from an EMBL/GenBank/DDBJ whole genome shotgun (WGS) entry which is preliminary data.</text>
</comment>
<feature type="domain" description="Type II secretion system protein GspF" evidence="9">
    <location>
        <begin position="271"/>
        <end position="394"/>
    </location>
</feature>
<dbReference type="InterPro" id="IPR042094">
    <property type="entry name" value="T2SS_GspF_sf"/>
</dbReference>
<dbReference type="InterPro" id="IPR003004">
    <property type="entry name" value="GspF/PilC"/>
</dbReference>
<evidence type="ECO:0000256" key="6">
    <source>
        <dbReference type="ARBA" id="ARBA00022989"/>
    </source>
</evidence>
<name>A0A1G2QPT0_9BACT</name>
<dbReference type="FunFam" id="1.20.81.30:FF:000001">
    <property type="entry name" value="Type II secretion system protein F"/>
    <property type="match status" value="2"/>
</dbReference>
<dbReference type="Pfam" id="PF00482">
    <property type="entry name" value="T2SSF"/>
    <property type="match status" value="2"/>
</dbReference>
<dbReference type="EMBL" id="MHTO01000020">
    <property type="protein sequence ID" value="OHA62109.1"/>
    <property type="molecule type" value="Genomic_DNA"/>
</dbReference>
<dbReference type="PANTHER" id="PTHR30012">
    <property type="entry name" value="GENERAL SECRETION PATHWAY PROTEIN"/>
    <property type="match status" value="1"/>
</dbReference>
<evidence type="ECO:0000259" key="9">
    <source>
        <dbReference type="Pfam" id="PF00482"/>
    </source>
</evidence>
<feature type="transmembrane region" description="Helical" evidence="8">
    <location>
        <begin position="218"/>
        <end position="237"/>
    </location>
</feature>
<dbReference type="GO" id="GO:0005886">
    <property type="term" value="C:plasma membrane"/>
    <property type="evidence" value="ECO:0007669"/>
    <property type="project" value="UniProtKB-SubCell"/>
</dbReference>
<feature type="transmembrane region" description="Helical" evidence="8">
    <location>
        <begin position="172"/>
        <end position="198"/>
    </location>
</feature>
<feature type="domain" description="Type II secretion system protein GspF" evidence="9">
    <location>
        <begin position="68"/>
        <end position="191"/>
    </location>
</feature>
<dbReference type="Proteomes" id="UP000179245">
    <property type="component" value="Unassembled WGS sequence"/>
</dbReference>
<organism evidence="10 11">
    <name type="scientific">Candidatus Wildermuthbacteria bacterium GWA2_46_15</name>
    <dbReference type="NCBI Taxonomy" id="1802443"/>
    <lineage>
        <taxon>Bacteria</taxon>
        <taxon>Candidatus Wildermuthiibacteriota</taxon>
    </lineage>
</organism>
<keyword evidence="3" id="KW-1003">Cell membrane</keyword>
<gene>
    <name evidence="10" type="ORF">A2117_00605</name>
</gene>
<evidence type="ECO:0000256" key="3">
    <source>
        <dbReference type="ARBA" id="ARBA00022475"/>
    </source>
</evidence>
<evidence type="ECO:0000256" key="5">
    <source>
        <dbReference type="ARBA" id="ARBA00022692"/>
    </source>
</evidence>
<dbReference type="PRINTS" id="PR00812">
    <property type="entry name" value="BCTERIALGSPF"/>
</dbReference>
<keyword evidence="6 8" id="KW-1133">Transmembrane helix</keyword>
<evidence type="ECO:0000313" key="11">
    <source>
        <dbReference type="Proteomes" id="UP000179245"/>
    </source>
</evidence>
<protein>
    <recommendedName>
        <fullName evidence="9">Type II secretion system protein GspF domain-containing protein</fullName>
    </recommendedName>
</protein>
<evidence type="ECO:0000313" key="10">
    <source>
        <dbReference type="EMBL" id="OHA62109.1"/>
    </source>
</evidence>
<dbReference type="STRING" id="1802443.A2117_00605"/>
<reference evidence="10 11" key="1">
    <citation type="journal article" date="2016" name="Nat. Commun.">
        <title>Thousands of microbial genomes shed light on interconnected biogeochemical processes in an aquifer system.</title>
        <authorList>
            <person name="Anantharaman K."/>
            <person name="Brown C.T."/>
            <person name="Hug L.A."/>
            <person name="Sharon I."/>
            <person name="Castelle C.J."/>
            <person name="Probst A.J."/>
            <person name="Thomas B.C."/>
            <person name="Singh A."/>
            <person name="Wilkins M.J."/>
            <person name="Karaoz U."/>
            <person name="Brodie E.L."/>
            <person name="Williams K.H."/>
            <person name="Hubbard S.S."/>
            <person name="Banfield J.F."/>
        </authorList>
    </citation>
    <scope>NUCLEOTIDE SEQUENCE [LARGE SCALE GENOMIC DNA]</scope>
</reference>
<keyword evidence="4" id="KW-0997">Cell inner membrane</keyword>
<keyword evidence="5 8" id="KW-0812">Transmembrane</keyword>
<accession>A0A1G2QPT0</accession>
<proteinExistence type="inferred from homology"/>
<comment type="subcellular location">
    <subcellularLocation>
        <location evidence="1">Cell inner membrane</location>
        <topology evidence="1">Multi-pass membrane protein</topology>
    </subcellularLocation>
</comment>
<dbReference type="AlphaFoldDB" id="A0A1G2QPT0"/>
<feature type="transmembrane region" description="Helical" evidence="8">
    <location>
        <begin position="375"/>
        <end position="396"/>
    </location>
</feature>
<feature type="transmembrane region" description="Helical" evidence="8">
    <location>
        <begin position="249"/>
        <end position="268"/>
    </location>
</feature>
<evidence type="ECO:0000256" key="7">
    <source>
        <dbReference type="ARBA" id="ARBA00023136"/>
    </source>
</evidence>